<evidence type="ECO:0000256" key="3">
    <source>
        <dbReference type="ARBA" id="ARBA00022833"/>
    </source>
</evidence>
<dbReference type="GO" id="GO:0043130">
    <property type="term" value="F:ubiquitin binding"/>
    <property type="evidence" value="ECO:0007669"/>
    <property type="project" value="TreeGrafter"/>
</dbReference>
<dbReference type="Proteomes" id="UP000794436">
    <property type="component" value="Unassembled WGS sequence"/>
</dbReference>
<accession>A0A8K1C823</accession>
<proteinExistence type="predicted"/>
<evidence type="ECO:0000256" key="1">
    <source>
        <dbReference type="ARBA" id="ARBA00022723"/>
    </source>
</evidence>
<dbReference type="InterPro" id="IPR011011">
    <property type="entry name" value="Znf_FYVE_PHD"/>
</dbReference>
<evidence type="ECO:0000256" key="4">
    <source>
        <dbReference type="PROSITE-ProRule" id="PRU00175"/>
    </source>
</evidence>
<comment type="caution">
    <text evidence="9">The sequence shown here is derived from an EMBL/GenBank/DDBJ whole genome shotgun (WGS) entry which is preliminary data.</text>
</comment>
<dbReference type="SUPFAM" id="SSF57850">
    <property type="entry name" value="RING/U-box"/>
    <property type="match status" value="1"/>
</dbReference>
<sequence>MEMLLSSRHGAAPDVTDSEFEAAADCIICDKKFHAFRRKHRCRSCGNAVCGSCARTHKIMPTSTLMRYSNEPVRVCDRCIRGQTQMMYERRRAEDIERARARQQAVMEEEERARREEQMRQDQLLAEELAREESRRLLHQRALELKHLGPRPDRGTIKRTRSLDDGAYVAVPYRKEMHLFIHDAEARAVNLLDNKPYATEAVGTATPTVMAVQQAAMAPEAEECAICLDTMEVGNAIYTTACGHSFHFQCLKAIQSSDSSNYDKCPSCRAVMTEMQVKKQCDHPRVRAGHRFCRDCGSSVSDREARPRPGDAQTSPMGPPPQQQPTSYRAGAHGALVRCPQCQIQMRVLPHMYNMRVACPSGHMFLVQVAGQMPGMGGMGGGSMSTSGIGMGSRSSSMGLRGRLQQRGSHSAYPGAAYYRAPNAYSEL</sequence>
<evidence type="ECO:0000256" key="5">
    <source>
        <dbReference type="SAM" id="Coils"/>
    </source>
</evidence>
<evidence type="ECO:0000256" key="2">
    <source>
        <dbReference type="ARBA" id="ARBA00022771"/>
    </source>
</evidence>
<dbReference type="PANTHER" id="PTHR47794">
    <property type="entry name" value="VACUOLAR PROTEIN SORTING-ASSOCIATED PROTEIN 27"/>
    <property type="match status" value="1"/>
</dbReference>
<dbReference type="InterPro" id="IPR013083">
    <property type="entry name" value="Znf_RING/FYVE/PHD"/>
</dbReference>
<dbReference type="Gene3D" id="3.30.40.10">
    <property type="entry name" value="Zinc/RING finger domain, C3HC4 (zinc finger)"/>
    <property type="match status" value="2"/>
</dbReference>
<feature type="domain" description="FYVE-type" evidence="8">
    <location>
        <begin position="20"/>
        <end position="84"/>
    </location>
</feature>
<dbReference type="InterPro" id="IPR000306">
    <property type="entry name" value="Znf_FYVE"/>
</dbReference>
<evidence type="ECO:0000313" key="9">
    <source>
        <dbReference type="EMBL" id="TMW57938.1"/>
    </source>
</evidence>
<dbReference type="GO" id="GO:0032266">
    <property type="term" value="F:phosphatidylinositol-3-phosphate binding"/>
    <property type="evidence" value="ECO:0007669"/>
    <property type="project" value="TreeGrafter"/>
</dbReference>
<organism evidence="9 10">
    <name type="scientific">Pythium oligandrum</name>
    <name type="common">Mycoparasitic fungus</name>
    <dbReference type="NCBI Taxonomy" id="41045"/>
    <lineage>
        <taxon>Eukaryota</taxon>
        <taxon>Sar</taxon>
        <taxon>Stramenopiles</taxon>
        <taxon>Oomycota</taxon>
        <taxon>Peronosporomycetes</taxon>
        <taxon>Pythiales</taxon>
        <taxon>Pythiaceae</taxon>
        <taxon>Pythium</taxon>
    </lineage>
</organism>
<evidence type="ECO:0000256" key="6">
    <source>
        <dbReference type="SAM" id="MobiDB-lite"/>
    </source>
</evidence>
<keyword evidence="10" id="KW-1185">Reference proteome</keyword>
<dbReference type="EMBL" id="SPLM01000113">
    <property type="protein sequence ID" value="TMW57938.1"/>
    <property type="molecule type" value="Genomic_DNA"/>
</dbReference>
<dbReference type="SUPFAM" id="SSF57903">
    <property type="entry name" value="FYVE/PHD zinc finger"/>
    <property type="match status" value="1"/>
</dbReference>
<dbReference type="GO" id="GO:0043328">
    <property type="term" value="P:protein transport to vacuole involved in ubiquitin-dependent protein catabolic process via the multivesicular body sorting pathway"/>
    <property type="evidence" value="ECO:0007669"/>
    <property type="project" value="TreeGrafter"/>
</dbReference>
<keyword evidence="1" id="KW-0479">Metal-binding</keyword>
<dbReference type="AlphaFoldDB" id="A0A8K1C823"/>
<dbReference type="Pfam" id="PF01363">
    <property type="entry name" value="FYVE"/>
    <property type="match status" value="1"/>
</dbReference>
<dbReference type="Pfam" id="PF17123">
    <property type="entry name" value="zf-RING_11"/>
    <property type="match status" value="1"/>
</dbReference>
<evidence type="ECO:0000259" key="7">
    <source>
        <dbReference type="PROSITE" id="PS50089"/>
    </source>
</evidence>
<dbReference type="PANTHER" id="PTHR47794:SF1">
    <property type="entry name" value="VACUOLAR PROTEIN SORTING-ASSOCIATED PROTEIN 27"/>
    <property type="match status" value="1"/>
</dbReference>
<gene>
    <name evidence="9" type="ORF">Poli38472_013412</name>
</gene>
<dbReference type="SMART" id="SM00184">
    <property type="entry name" value="RING"/>
    <property type="match status" value="1"/>
</dbReference>
<dbReference type="OrthoDB" id="8062037at2759"/>
<dbReference type="GO" id="GO:0008270">
    <property type="term" value="F:zinc ion binding"/>
    <property type="evidence" value="ECO:0007669"/>
    <property type="project" value="UniProtKB-KW"/>
</dbReference>
<feature type="domain" description="RING-type" evidence="7">
    <location>
        <begin position="224"/>
        <end position="269"/>
    </location>
</feature>
<protein>
    <submittedName>
        <fullName evidence="9">Uncharacterized protein</fullName>
    </submittedName>
</protein>
<dbReference type="SMART" id="SM00064">
    <property type="entry name" value="FYVE"/>
    <property type="match status" value="1"/>
</dbReference>
<name>A0A8K1C823_PYTOL</name>
<dbReference type="InterPro" id="IPR001841">
    <property type="entry name" value="Znf_RING"/>
</dbReference>
<keyword evidence="3" id="KW-0862">Zinc</keyword>
<dbReference type="CDD" id="cd00065">
    <property type="entry name" value="FYVE_like_SF"/>
    <property type="match status" value="1"/>
</dbReference>
<evidence type="ECO:0000313" key="10">
    <source>
        <dbReference type="Proteomes" id="UP000794436"/>
    </source>
</evidence>
<keyword evidence="5" id="KW-0175">Coiled coil</keyword>
<dbReference type="GO" id="GO:0033565">
    <property type="term" value="C:ESCRT-0 complex"/>
    <property type="evidence" value="ECO:0007669"/>
    <property type="project" value="TreeGrafter"/>
</dbReference>
<feature type="coiled-coil region" evidence="5">
    <location>
        <begin position="93"/>
        <end position="127"/>
    </location>
</feature>
<dbReference type="GO" id="GO:0006623">
    <property type="term" value="P:protein targeting to vacuole"/>
    <property type="evidence" value="ECO:0007669"/>
    <property type="project" value="TreeGrafter"/>
</dbReference>
<feature type="region of interest" description="Disordered" evidence="6">
    <location>
        <begin position="296"/>
        <end position="330"/>
    </location>
</feature>
<dbReference type="PROSITE" id="PS50089">
    <property type="entry name" value="ZF_RING_2"/>
    <property type="match status" value="1"/>
</dbReference>
<keyword evidence="2 4" id="KW-0863">Zinc-finger</keyword>
<dbReference type="InterPro" id="IPR017455">
    <property type="entry name" value="Znf_FYVE-rel"/>
</dbReference>
<reference evidence="9" key="1">
    <citation type="submission" date="2019-03" db="EMBL/GenBank/DDBJ databases">
        <title>Long read genome sequence of the mycoparasitic Pythium oligandrum ATCC 38472 isolated from sugarbeet rhizosphere.</title>
        <authorList>
            <person name="Gaulin E."/>
        </authorList>
    </citation>
    <scope>NUCLEOTIDE SEQUENCE</scope>
    <source>
        <strain evidence="9">ATCC 38472_TT</strain>
    </source>
</reference>
<evidence type="ECO:0000259" key="8">
    <source>
        <dbReference type="PROSITE" id="PS50178"/>
    </source>
</evidence>
<dbReference type="PROSITE" id="PS50178">
    <property type="entry name" value="ZF_FYVE"/>
    <property type="match status" value="1"/>
</dbReference>